<dbReference type="KEGG" id="oat:OAN307_c26330"/>
<name>M9R7L8_9RHOB</name>
<gene>
    <name evidence="1" type="ORF">OAN307_c26330</name>
</gene>
<reference evidence="1 2" key="1">
    <citation type="journal article" date="2013" name="PLoS ONE">
        <title>Poles Apart: Arctic and Antarctic Octadecabacter strains Share High Genome Plasticity and a New Type of Xanthorhodopsin.</title>
        <authorList>
            <person name="Vollmers J."/>
            <person name="Voget S."/>
            <person name="Dietrich S."/>
            <person name="Gollnow K."/>
            <person name="Smits M."/>
            <person name="Meyer K."/>
            <person name="Brinkhoff T."/>
            <person name="Simon M."/>
            <person name="Daniel R."/>
        </authorList>
    </citation>
    <scope>NUCLEOTIDE SEQUENCE [LARGE SCALE GENOMIC DNA]</scope>
    <source>
        <strain evidence="1 2">307</strain>
    </source>
</reference>
<dbReference type="RefSeq" id="WP_015500223.1">
    <property type="nucleotide sequence ID" value="NC_020911.1"/>
</dbReference>
<dbReference type="Pfam" id="PF21790">
    <property type="entry name" value="OGG"/>
    <property type="match status" value="1"/>
</dbReference>
<accession>M9R7L8</accession>
<dbReference type="AlphaFoldDB" id="M9R7L8"/>
<dbReference type="eggNOG" id="ENOG5033N0R">
    <property type="taxonomic scope" value="Bacteria"/>
</dbReference>
<evidence type="ECO:0000313" key="1">
    <source>
        <dbReference type="EMBL" id="AGI68222.1"/>
    </source>
</evidence>
<proteinExistence type="predicted"/>
<dbReference type="EMBL" id="CP003740">
    <property type="protein sequence ID" value="AGI68222.1"/>
    <property type="molecule type" value="Genomic_DNA"/>
</dbReference>
<sequence>MKNAHTLSSGCNVAALAAFAEGTKDGLHPDDIGGKAVQSFARGLKHVDSARLPQDQMTRSELFFLAKDTSIDTSTVSAAIMAWGGMNQRYSPKFFDTAKDGWLEIADGIRKGDLDRGAAYARFAGLRDESNLYGVGPAYFTKLIYFLTPRPSEDCPNAYIMDQWAGCSINLLIGHELVKMDVTRTWKAGAKKAGSSFRVSDANTAVEYEDFCSKVDVLRVHFDLSPDQVDRQMIATGGKKKSSWRNYVIENRRT</sequence>
<keyword evidence="2" id="KW-1185">Reference proteome</keyword>
<dbReference type="HOGENOM" id="CLU_1093433_0_0_5"/>
<protein>
    <submittedName>
        <fullName evidence="1">Uncharacterized protein</fullName>
    </submittedName>
</protein>
<evidence type="ECO:0000313" key="2">
    <source>
        <dbReference type="Proteomes" id="UP000005307"/>
    </source>
</evidence>
<organism evidence="1 2">
    <name type="scientific">Octadecabacter antarcticus 307</name>
    <dbReference type="NCBI Taxonomy" id="391626"/>
    <lineage>
        <taxon>Bacteria</taxon>
        <taxon>Pseudomonadati</taxon>
        <taxon>Pseudomonadota</taxon>
        <taxon>Alphaproteobacteria</taxon>
        <taxon>Rhodobacterales</taxon>
        <taxon>Roseobacteraceae</taxon>
        <taxon>Octadecabacter</taxon>
    </lineage>
</organism>
<dbReference type="Proteomes" id="UP000005307">
    <property type="component" value="Chromosome"/>
</dbReference>
<dbReference type="OrthoDB" id="8456735at2"/>
<dbReference type="InterPro" id="IPR048868">
    <property type="entry name" value="OGG-like_put"/>
</dbReference>